<gene>
    <name evidence="1" type="ORF">UFOPK2627_01144</name>
    <name evidence="2" type="ORF">UFOPK3078_01220</name>
    <name evidence="3" type="ORF">UFOPK3288_01260</name>
</gene>
<name>A0A6J6QVB7_9ZZZZ</name>
<sequence>MPTDELEKKLVEELFLKYRENYEKLRKLNEKKGKNSSNLSPSVKVLGEEMSSWTLTSEPFDFAIHTCGRKTYPERLTANTYFMNHWTFSTELSEAQDKLIRDSYKELEIDLSIFAEAESQAKGMWIEFIGESRRRRKIPSPNLTGQIGDIMGVLSSNFSEVLESVASNKVMKKIESYDPLERKGVISDKLLEVFVKENYKCVHYEETECVLCGSTFYPQSQHEWVGLVPPIYCGICLEMGMSASTDFFRKLGFNPEERVANFTTGIQIYADYFGFIPSVSNQKRTVLSQLFVSGIDIEELNFAMKVSSLLPWKDTVSDLFGSWAHLLEKSGLLSARQRGRGGHQSIASDGHHCLSLGERAICEFLTKNGMVHDKEPMYPQHDVLNPNGLLRGDFLVNGMIIEFAGMMSNSEYAERMAAKQKLAKAAKIGWMKLEASSLNDLGLMLEKIQSKSRDIDQGA</sequence>
<evidence type="ECO:0000313" key="2">
    <source>
        <dbReference type="EMBL" id="CAB4813947.1"/>
    </source>
</evidence>
<reference evidence="1" key="1">
    <citation type="submission" date="2020-05" db="EMBL/GenBank/DDBJ databases">
        <authorList>
            <person name="Chiriac C."/>
            <person name="Salcher M."/>
            <person name="Ghai R."/>
            <person name="Kavagutti S V."/>
        </authorList>
    </citation>
    <scope>NUCLEOTIDE SEQUENCE</scope>
</reference>
<proteinExistence type="predicted"/>
<dbReference type="EMBL" id="CAFAAU010000048">
    <property type="protein sequence ID" value="CAB4813947.1"/>
    <property type="molecule type" value="Genomic_DNA"/>
</dbReference>
<dbReference type="AlphaFoldDB" id="A0A6J6QVB7"/>
<evidence type="ECO:0000313" key="1">
    <source>
        <dbReference type="EMBL" id="CAB4712905.1"/>
    </source>
</evidence>
<accession>A0A6J6QVB7</accession>
<organism evidence="1">
    <name type="scientific">freshwater metagenome</name>
    <dbReference type="NCBI Taxonomy" id="449393"/>
    <lineage>
        <taxon>unclassified sequences</taxon>
        <taxon>metagenomes</taxon>
        <taxon>ecological metagenomes</taxon>
    </lineage>
</organism>
<evidence type="ECO:0000313" key="3">
    <source>
        <dbReference type="EMBL" id="CAB4856028.1"/>
    </source>
</evidence>
<protein>
    <submittedName>
        <fullName evidence="1">Unannotated protein</fullName>
    </submittedName>
</protein>
<dbReference type="EMBL" id="CAEZYA010000046">
    <property type="protein sequence ID" value="CAB4712905.1"/>
    <property type="molecule type" value="Genomic_DNA"/>
</dbReference>
<dbReference type="EMBL" id="CAFBLC010000054">
    <property type="protein sequence ID" value="CAB4856028.1"/>
    <property type="molecule type" value="Genomic_DNA"/>
</dbReference>